<dbReference type="InterPro" id="IPR001119">
    <property type="entry name" value="SLH_dom"/>
</dbReference>
<dbReference type="Proteomes" id="UP000198618">
    <property type="component" value="Unassembled WGS sequence"/>
</dbReference>
<evidence type="ECO:0000259" key="14">
    <source>
        <dbReference type="PROSITE" id="PS51272"/>
    </source>
</evidence>
<keyword evidence="16" id="KW-1185">Reference proteome</keyword>
<dbReference type="STRING" id="930131.SAMN05216389_10362"/>
<evidence type="ECO:0000256" key="10">
    <source>
        <dbReference type="ARBA" id="ARBA00022837"/>
    </source>
</evidence>
<evidence type="ECO:0000256" key="4">
    <source>
        <dbReference type="ARBA" id="ARBA00022525"/>
    </source>
</evidence>
<dbReference type="PRINTS" id="PR00723">
    <property type="entry name" value="SUBTILISIN"/>
</dbReference>
<comment type="cofactor">
    <cofactor evidence="1">
        <name>Ca(2+)</name>
        <dbReference type="ChEBI" id="CHEBI:29108"/>
    </cofactor>
</comment>
<dbReference type="InterPro" id="IPR050131">
    <property type="entry name" value="Peptidase_S8_subtilisin-like"/>
</dbReference>
<dbReference type="PROSITE" id="PS00136">
    <property type="entry name" value="SUBTILASE_ASP"/>
    <property type="match status" value="1"/>
</dbReference>
<dbReference type="PROSITE" id="PS00138">
    <property type="entry name" value="SUBTILASE_SER"/>
    <property type="match status" value="1"/>
</dbReference>
<feature type="active site" description="Charge relay system" evidence="11">
    <location>
        <position position="343"/>
    </location>
</feature>
<evidence type="ECO:0000256" key="9">
    <source>
        <dbReference type="ARBA" id="ARBA00022825"/>
    </source>
</evidence>
<dbReference type="EMBL" id="FOHE01000003">
    <property type="protein sequence ID" value="SES88763.1"/>
    <property type="molecule type" value="Genomic_DNA"/>
</dbReference>
<evidence type="ECO:0000256" key="11">
    <source>
        <dbReference type="PROSITE-ProRule" id="PRU01240"/>
    </source>
</evidence>
<dbReference type="InterPro" id="IPR023827">
    <property type="entry name" value="Peptidase_S8_Asp-AS"/>
</dbReference>
<comment type="similarity">
    <text evidence="3 11 12">Belongs to the peptidase S8 family.</text>
</comment>
<feature type="region of interest" description="Disordered" evidence="13">
    <location>
        <begin position="28"/>
        <end position="48"/>
    </location>
</feature>
<keyword evidence="10" id="KW-0106">Calcium</keyword>
<keyword evidence="4" id="KW-0964">Secreted</keyword>
<dbReference type="Gene3D" id="3.40.50.200">
    <property type="entry name" value="Peptidase S8/S53 domain"/>
    <property type="match status" value="1"/>
</dbReference>
<sequence length="570" mass="62801">MVITIRHTYIILIILLLGGCVYQHTPESNNDDTNYQNINTTDNTQQDSTNNLIDMENMLRVIILIKKGYHPDSLVEVYGGQVEHLYEEMNMVAAYVPRDKLSEIRLDERVDYLEYDKIVEVKPQQTVEWSNVSVQAPRALQSNLTGRNIKISVIDSGIAEHEDLPIAKGVSMVDYTTSYYDDNGHGTHVAGIIGARNNDVGIVGIAPESVIYAVKVLDQDGLGYTSDVIAGIDWSIQNNVDIINLSLGSEISSRLMESIVTKATDQNILLIAATGNNGTIAGTENNVSYPARLPTVIGVGATDKNNQRASFSSTGEQVELAAPGVNILSTYLNNSYAKMSGTSSASPFVAGIAALLKQRDPNLTISQLRTQLQNASLDLGSPGRDPWYGYGLAQAPLIFKDINRHPATEEILFIQNKGWMIGSNGYFLPEQNLTRVHAALIFVRVFGLEETDDPAVKFADIPTNHEYAREIKIISQHGIMTGSAGRFLPQNNLTREQMVAMLDRAMEIEISQQSNPFEDVSETSWSFDSIMTMYNLGIIKGVAPNRFAPGNPITRAQIARMLFRAAPHIH</sequence>
<dbReference type="CDD" id="cd07477">
    <property type="entry name" value="Peptidases_S8_Subtilisin_subset"/>
    <property type="match status" value="1"/>
</dbReference>
<evidence type="ECO:0000256" key="12">
    <source>
        <dbReference type="RuleBase" id="RU003355"/>
    </source>
</evidence>
<keyword evidence="6" id="KW-0479">Metal-binding</keyword>
<evidence type="ECO:0000256" key="8">
    <source>
        <dbReference type="ARBA" id="ARBA00022801"/>
    </source>
</evidence>
<feature type="active site" description="Charge relay system" evidence="11">
    <location>
        <position position="155"/>
    </location>
</feature>
<keyword evidence="8 11" id="KW-0378">Hydrolase</keyword>
<dbReference type="SUPFAM" id="SSF54897">
    <property type="entry name" value="Protease propeptides/inhibitors"/>
    <property type="match status" value="1"/>
</dbReference>
<evidence type="ECO:0000256" key="13">
    <source>
        <dbReference type="SAM" id="MobiDB-lite"/>
    </source>
</evidence>
<protein>
    <submittedName>
        <fullName evidence="15">Serine protease, subtilisin family</fullName>
    </submittedName>
</protein>
<dbReference type="PANTHER" id="PTHR43806:SF11">
    <property type="entry name" value="CEREVISIN-RELATED"/>
    <property type="match status" value="1"/>
</dbReference>
<feature type="domain" description="SLH" evidence="14">
    <location>
        <begin position="454"/>
        <end position="512"/>
    </location>
</feature>
<gene>
    <name evidence="15" type="ORF">SAMN05216389_10362</name>
</gene>
<evidence type="ECO:0000313" key="15">
    <source>
        <dbReference type="EMBL" id="SES88763.1"/>
    </source>
</evidence>
<evidence type="ECO:0000256" key="2">
    <source>
        <dbReference type="ARBA" id="ARBA00004613"/>
    </source>
</evidence>
<dbReference type="PROSITE" id="PS51257">
    <property type="entry name" value="PROKAR_LIPOPROTEIN"/>
    <property type="match status" value="1"/>
</dbReference>
<dbReference type="PROSITE" id="PS00137">
    <property type="entry name" value="SUBTILASE_HIS"/>
    <property type="match status" value="1"/>
</dbReference>
<feature type="active site" description="Charge relay system" evidence="11">
    <location>
        <position position="185"/>
    </location>
</feature>
<evidence type="ECO:0000256" key="7">
    <source>
        <dbReference type="ARBA" id="ARBA00022729"/>
    </source>
</evidence>
<keyword evidence="9 11" id="KW-0720">Serine protease</keyword>
<dbReference type="SUPFAM" id="SSF52743">
    <property type="entry name" value="Subtilisin-like"/>
    <property type="match status" value="1"/>
</dbReference>
<dbReference type="InterPro" id="IPR015500">
    <property type="entry name" value="Peptidase_S8_subtilisin-rel"/>
</dbReference>
<keyword evidence="7" id="KW-0732">Signal</keyword>
<dbReference type="InterPro" id="IPR022398">
    <property type="entry name" value="Peptidase_S8_His-AS"/>
</dbReference>
<dbReference type="PANTHER" id="PTHR43806">
    <property type="entry name" value="PEPTIDASE S8"/>
    <property type="match status" value="1"/>
</dbReference>
<dbReference type="PROSITE" id="PS51892">
    <property type="entry name" value="SUBTILASE"/>
    <property type="match status" value="1"/>
</dbReference>
<proteinExistence type="inferred from homology"/>
<dbReference type="GO" id="GO:0006508">
    <property type="term" value="P:proteolysis"/>
    <property type="evidence" value="ECO:0007669"/>
    <property type="project" value="UniProtKB-KW"/>
</dbReference>
<dbReference type="InterPro" id="IPR034202">
    <property type="entry name" value="Subtilisin_Carlsberg-like"/>
</dbReference>
<dbReference type="Pfam" id="PF00082">
    <property type="entry name" value="Peptidase_S8"/>
    <property type="match status" value="1"/>
</dbReference>
<feature type="compositionally biased region" description="Low complexity" evidence="13">
    <location>
        <begin position="31"/>
        <end position="48"/>
    </location>
</feature>
<reference evidence="15 16" key="1">
    <citation type="submission" date="2016-10" db="EMBL/GenBank/DDBJ databases">
        <authorList>
            <person name="de Groot N.N."/>
        </authorList>
    </citation>
    <scope>NUCLEOTIDE SEQUENCE [LARGE SCALE GENOMIC DNA]</scope>
    <source>
        <strain evidence="15 16">IBRC-M 10780</strain>
    </source>
</reference>
<evidence type="ECO:0000256" key="1">
    <source>
        <dbReference type="ARBA" id="ARBA00001913"/>
    </source>
</evidence>
<dbReference type="GO" id="GO:0005576">
    <property type="term" value="C:extracellular region"/>
    <property type="evidence" value="ECO:0007669"/>
    <property type="project" value="UniProtKB-SubCell"/>
</dbReference>
<evidence type="ECO:0000256" key="5">
    <source>
        <dbReference type="ARBA" id="ARBA00022670"/>
    </source>
</evidence>
<dbReference type="Pfam" id="PF00395">
    <property type="entry name" value="SLH"/>
    <property type="match status" value="2"/>
</dbReference>
<dbReference type="GO" id="GO:0046872">
    <property type="term" value="F:metal ion binding"/>
    <property type="evidence" value="ECO:0007669"/>
    <property type="project" value="UniProtKB-KW"/>
</dbReference>
<dbReference type="AlphaFoldDB" id="A0A1I0A3P0"/>
<dbReference type="InterPro" id="IPR036852">
    <property type="entry name" value="Peptidase_S8/S53_dom_sf"/>
</dbReference>
<evidence type="ECO:0000256" key="3">
    <source>
        <dbReference type="ARBA" id="ARBA00011073"/>
    </source>
</evidence>
<dbReference type="InterPro" id="IPR023828">
    <property type="entry name" value="Peptidase_S8_Ser-AS"/>
</dbReference>
<organism evidence="15 16">
    <name type="scientific">Oceanobacillus limi</name>
    <dbReference type="NCBI Taxonomy" id="930131"/>
    <lineage>
        <taxon>Bacteria</taxon>
        <taxon>Bacillati</taxon>
        <taxon>Bacillota</taxon>
        <taxon>Bacilli</taxon>
        <taxon>Bacillales</taxon>
        <taxon>Bacillaceae</taxon>
        <taxon>Oceanobacillus</taxon>
    </lineage>
</organism>
<evidence type="ECO:0000256" key="6">
    <source>
        <dbReference type="ARBA" id="ARBA00022723"/>
    </source>
</evidence>
<dbReference type="InterPro" id="IPR000209">
    <property type="entry name" value="Peptidase_S8/S53_dom"/>
</dbReference>
<name>A0A1I0A3P0_9BACI</name>
<feature type="domain" description="SLH" evidence="14">
    <location>
        <begin position="513"/>
        <end position="570"/>
    </location>
</feature>
<dbReference type="Gene3D" id="3.30.70.80">
    <property type="entry name" value="Peptidase S8 propeptide/proteinase inhibitor I9"/>
    <property type="match status" value="1"/>
</dbReference>
<dbReference type="GO" id="GO:0004252">
    <property type="term" value="F:serine-type endopeptidase activity"/>
    <property type="evidence" value="ECO:0007669"/>
    <property type="project" value="UniProtKB-UniRule"/>
</dbReference>
<dbReference type="PROSITE" id="PS51272">
    <property type="entry name" value="SLH"/>
    <property type="match status" value="3"/>
</dbReference>
<keyword evidence="5 11" id="KW-0645">Protease</keyword>
<feature type="domain" description="SLH" evidence="14">
    <location>
        <begin position="394"/>
        <end position="453"/>
    </location>
</feature>
<evidence type="ECO:0000313" key="16">
    <source>
        <dbReference type="Proteomes" id="UP000198618"/>
    </source>
</evidence>
<dbReference type="InterPro" id="IPR037045">
    <property type="entry name" value="S8pro/Inhibitor_I9_sf"/>
</dbReference>
<accession>A0A1I0A3P0</accession>
<comment type="subcellular location">
    <subcellularLocation>
        <location evidence="2">Secreted</location>
    </subcellularLocation>
</comment>